<evidence type="ECO:0000313" key="3">
    <source>
        <dbReference type="EMBL" id="QSG01519.1"/>
    </source>
</evidence>
<evidence type="ECO:0000313" key="4">
    <source>
        <dbReference type="Proteomes" id="UP000663586"/>
    </source>
</evidence>
<proteinExistence type="predicted"/>
<feature type="transmembrane region" description="Helical" evidence="2">
    <location>
        <begin position="6"/>
        <end position="32"/>
    </location>
</feature>
<organism evidence="3 4">
    <name type="scientific">Natranaeroarchaeum sulfidigenes</name>
    <dbReference type="NCBI Taxonomy" id="2784880"/>
    <lineage>
        <taxon>Archaea</taxon>
        <taxon>Methanobacteriati</taxon>
        <taxon>Methanobacteriota</taxon>
        <taxon>Stenosarchaea group</taxon>
        <taxon>Halobacteria</taxon>
        <taxon>Halobacteriales</taxon>
        <taxon>Natronoarchaeaceae</taxon>
        <taxon>Natranaeroarchaeum</taxon>
    </lineage>
</organism>
<gene>
    <name evidence="3" type="ORF">AArcS_0284</name>
</gene>
<evidence type="ECO:0000256" key="1">
    <source>
        <dbReference type="SAM" id="MobiDB-lite"/>
    </source>
</evidence>
<dbReference type="GeneID" id="70683670"/>
<evidence type="ECO:0000256" key="2">
    <source>
        <dbReference type="SAM" id="Phobius"/>
    </source>
</evidence>
<dbReference type="KEGG" id="hara:AArcS_0284"/>
<keyword evidence="2" id="KW-0812">Transmembrane</keyword>
<accession>A0A897MRB4</accession>
<protein>
    <submittedName>
        <fullName evidence="3">Uncharacterized protein</fullName>
    </submittedName>
</protein>
<reference evidence="3" key="1">
    <citation type="submission" date="2020-11" db="EMBL/GenBank/DDBJ databases">
        <title>Carbohydrate-dependent, anaerobic sulfur respiration: A novel catabolism in halophilic archaea.</title>
        <authorList>
            <person name="Sorokin D.Y."/>
            <person name="Messina E."/>
            <person name="Smedile F."/>
            <person name="La Cono V."/>
            <person name="Hallsworth J.E."/>
            <person name="Yakimov M.M."/>
        </authorList>
    </citation>
    <scope>NUCLEOTIDE SEQUENCE</scope>
    <source>
        <strain evidence="3">AArc-S</strain>
    </source>
</reference>
<dbReference type="RefSeq" id="WP_238478642.1">
    <property type="nucleotide sequence ID" value="NZ_CP064786.1"/>
</dbReference>
<keyword evidence="2" id="KW-1133">Transmembrane helix</keyword>
<keyword evidence="4" id="KW-1185">Reference proteome</keyword>
<dbReference type="AlphaFoldDB" id="A0A897MRB4"/>
<sequence length="56" mass="6177">MVLELVVSGVVGFVLLVGASYVGTTMALRGFFGRDRYSYKHKPPSESSEKRGPDER</sequence>
<dbReference type="Proteomes" id="UP000663586">
    <property type="component" value="Chromosome"/>
</dbReference>
<keyword evidence="2" id="KW-0472">Membrane</keyword>
<dbReference type="EMBL" id="CP064786">
    <property type="protein sequence ID" value="QSG01519.1"/>
    <property type="molecule type" value="Genomic_DNA"/>
</dbReference>
<feature type="region of interest" description="Disordered" evidence="1">
    <location>
        <begin position="36"/>
        <end position="56"/>
    </location>
</feature>
<name>A0A897MRB4_9EURY</name>